<keyword evidence="6" id="KW-0326">Glycosidase</keyword>
<dbReference type="InterPro" id="IPR041542">
    <property type="entry name" value="GH43_C2"/>
</dbReference>
<dbReference type="Gene3D" id="2.60.120.200">
    <property type="match status" value="1"/>
</dbReference>
<dbReference type="Pfam" id="PF07554">
    <property type="entry name" value="FIVAR"/>
    <property type="match status" value="1"/>
</dbReference>
<feature type="domain" description="BIG2" evidence="4">
    <location>
        <begin position="738"/>
        <end position="821"/>
    </location>
</feature>
<evidence type="ECO:0000313" key="6">
    <source>
        <dbReference type="EMBL" id="VYT11563.1"/>
    </source>
</evidence>
<dbReference type="Gene3D" id="2.60.40.1080">
    <property type="match status" value="3"/>
</dbReference>
<dbReference type="InterPro" id="IPR003343">
    <property type="entry name" value="Big_2"/>
</dbReference>
<feature type="region of interest" description="Disordered" evidence="1">
    <location>
        <begin position="1736"/>
        <end position="1761"/>
    </location>
</feature>
<dbReference type="InterPro" id="IPR012334">
    <property type="entry name" value="Pectin_lyas_fold"/>
</dbReference>
<dbReference type="Pfam" id="PF17851">
    <property type="entry name" value="GH43_C2"/>
    <property type="match status" value="1"/>
</dbReference>
<dbReference type="GO" id="GO:0004650">
    <property type="term" value="F:polygalacturonase activity"/>
    <property type="evidence" value="ECO:0007669"/>
    <property type="project" value="InterPro"/>
</dbReference>
<evidence type="ECO:0000256" key="1">
    <source>
        <dbReference type="SAM" id="MobiDB-lite"/>
    </source>
</evidence>
<name>A0A6N2U4R2_9FIRM</name>
<accession>A0A6N2U4R2</accession>
<protein>
    <submittedName>
        <fullName evidence="6">Alpha-1,3-galactosidase A</fullName>
        <ecNumber evidence="6">3.2.1.-</ecNumber>
    </submittedName>
</protein>
<dbReference type="InterPro" id="IPR011050">
    <property type="entry name" value="Pectin_lyase_fold/virulence"/>
</dbReference>
<keyword evidence="2" id="KW-1133">Transmembrane helix</keyword>
<dbReference type="Pfam" id="PF12733">
    <property type="entry name" value="Cadherin-like"/>
    <property type="match status" value="2"/>
</dbReference>
<dbReference type="Pfam" id="PF02368">
    <property type="entry name" value="Big_2"/>
    <property type="match status" value="1"/>
</dbReference>
<dbReference type="EC" id="3.2.1.-" evidence="6"/>
<dbReference type="PANTHER" id="PTHR33928">
    <property type="entry name" value="POLYGALACTURONASE QRT3"/>
    <property type="match status" value="1"/>
</dbReference>
<dbReference type="InterPro" id="IPR008964">
    <property type="entry name" value="Invasin/intimin_cell_adhesion"/>
</dbReference>
<dbReference type="PANTHER" id="PTHR33928:SF2">
    <property type="entry name" value="PECTATE LYASE SUPERFAMILY PROTEIN DOMAIN-CONTAINING PROTEIN-RELATED"/>
    <property type="match status" value="1"/>
</dbReference>
<dbReference type="InterPro" id="IPR038637">
    <property type="entry name" value="NPCBM_sf"/>
</dbReference>
<feature type="domain" description="Glycosyl hydrolase family 98 putative carbohydrate-binding module" evidence="5">
    <location>
        <begin position="1417"/>
        <end position="1568"/>
    </location>
</feature>
<dbReference type="InterPro" id="IPR013320">
    <property type="entry name" value="ConA-like_dom_sf"/>
</dbReference>
<sequence>MKKKLVAFLMAVCMAVPSFGTVGATVEAADKEEAKVIDVTKYGADPTGATDSTPAIKKAIEAAKKVTKKSDTPVAIDFPEGRYDIYPDQAEERELYISNTVGTNQTYKDKKIGILIEDMDNVTVEGNDSLFMFHGKMTTFASIDSENVTFQNFEVDFQVPTVIDMTAVKKEGNEVTYYIPECYNYQVNGNSIKWMSDKSPYTGETYWTTTNSMKYTQIFDTKNGMTWRGGSPFANISKIEDLENHHVKITYTNADSIQEGYCFQMRNTERDHAGTFFWQSKDVTLNDLDIRFIHGFGMVGQFSENITMKDVDFETDKASGRTTAGYADFIQMSGCKGLIDISDCTFSNPHDDPINIHGTFLQVIGISDDRTEVTVQYKHNETAGFPNYYVGDQVEFSTRGNMVPVSEDGKVAVREVVKVDGPDGKGGKGSLNDLTKIKLTFDKPIPAEITANNSHVVENITYTPEVKIHDNIFKETPTRGVLCTTRGKVEITDNMFDNMGMAAIYISNDAQGWYESGRTTDVTIKGNTFIVNPLTAGAAGIFVQPTNGNVNGIVHKNMKIEDNTFFMAQSQNVLNAKCVENLTFKNNKVYRQNPDVTVSAKADKTNLAAGESSSITVTADGAELGAKAYRFEGCKNVTIEGNTYDGGLNAGVELASTDKNQVTVKNDVAKVGADNKLNKVGTIFYKSSNDKVVKVSASGVVTAVGNGTADVTAYAVAGGRKFEAAPITYTVEGEATVQPTAIKITTNQEKLTDQTLQYTAEVTAEDEADKAVTWSVVDPTTGQATDKATINETSGLLTAEKSGAVEVVAKTKNGLEARKLLSIQVGEVALAEEITIEGEDTSRWSIPETNKIHVQAAQGGTFNNQTPANWFKVPVDKTVKEVTIKIEGKTKSSWEDVGLYLGKDADNYVAIQRKHRQSNVGERFGMVSESNQSASEQLAESASDKQDVKDLYFRLLRSDNKVTSYYSEDGKDWTKFGNEVTNTTFMPDSNGQLYVAFGAMGNGNTEYVFTDLKVNNKPVALTQSVSDNLPSVSEVSVAYTEAENKLTASYKLGEGSDKIVKWAVSSEKNGFYSVLEANTGDTLTATPDMKNKYVKAVVVPVKDSGVSGDIVWSSQAVKVTGEGLDAGNAKSANARLAKADITGLTKGFEFDKNTLTYLTMATTEEKELNVEFAAEDKNAKVETVFNDKVVQGNKGKLTLTSGRNLIEVTVTAEDGITKKYYRFTIFRDGDDNAKLTSLKVDGQTVELKDDVYEYRVDVNKAKEVALEVVANASAKVAMSFEGKVVKDNKVTLQPGSNMVNIIVTPETSAEPTRYAVNIKVPDPTNANLESVVFSDNVKLDKKFEKTTTEYTGIATSSAITIDVAAEEKDATVKVTVNGKEQKELKKVKLVEGDNTIVIEVTSPDKKEKKTYTFELEGKSVIYLSDLEHKNNSTNGWSNKPFGMDKTYEGNPIRLVEDEEQNIRTFEKGVWSHATANIYYDLENKGYKEFETYVGVDAAQLGKPGSVTFKVFIDEQEVFTSTKEMAPEDIMQHVKVTIPEGAKELHLQALMGASDSNDHADWADAKFVTAFDGGEEPSVPVESVAVTADKKELKVGETAQATAIVTPDNATNKEVTWSVSDKEVISVDNTGKVTAKAKGTAEVIATAANGVSGKVTIEVTEKDIPVEPDKADKSDLQELVDKYSELKEKDYTADSWKGYQEAMDTAKKVLADEDATQEEVDAASTVLKNAVDKLVKVDEQKKPEQKPSDSNKDKNQEKPVKTGDTMTVLPVAVLMAACVAVVAVFVRKRREGRS</sequence>
<dbReference type="InterPro" id="IPR013222">
    <property type="entry name" value="Glyco_hyd_98_carb-bd"/>
</dbReference>
<feature type="domain" description="BIG2" evidence="4">
    <location>
        <begin position="1579"/>
        <end position="1656"/>
    </location>
</feature>
<dbReference type="Gene3D" id="2.160.20.10">
    <property type="entry name" value="Single-stranded right-handed beta-helix, Pectin lyase-like"/>
    <property type="match status" value="2"/>
</dbReference>
<organism evidence="6">
    <name type="scientific">[Clostridium] nexile</name>
    <dbReference type="NCBI Taxonomy" id="29361"/>
    <lineage>
        <taxon>Bacteria</taxon>
        <taxon>Bacillati</taxon>
        <taxon>Bacillota</taxon>
        <taxon>Clostridia</taxon>
        <taxon>Lachnospirales</taxon>
        <taxon>Lachnospiraceae</taxon>
        <taxon>Tyzzerella</taxon>
    </lineage>
</organism>
<feature type="chain" id="PRO_5039106849" evidence="3">
    <location>
        <begin position="25"/>
        <end position="1793"/>
    </location>
</feature>
<dbReference type="Gene3D" id="1.20.1270.70">
    <property type="entry name" value="Designed single chain three-helix bundle"/>
    <property type="match status" value="1"/>
</dbReference>
<dbReference type="SUPFAM" id="SSF49785">
    <property type="entry name" value="Galactose-binding domain-like"/>
    <property type="match status" value="1"/>
</dbReference>
<evidence type="ECO:0000259" key="5">
    <source>
        <dbReference type="SMART" id="SM00776"/>
    </source>
</evidence>
<feature type="transmembrane region" description="Helical" evidence="2">
    <location>
        <begin position="1765"/>
        <end position="1785"/>
    </location>
</feature>
<dbReference type="Gene3D" id="2.60.120.1060">
    <property type="entry name" value="NPCBM/NEW2 domain"/>
    <property type="match status" value="1"/>
</dbReference>
<dbReference type="EMBL" id="CACRTG010000013">
    <property type="protein sequence ID" value="VYT11563.1"/>
    <property type="molecule type" value="Genomic_DNA"/>
</dbReference>
<evidence type="ECO:0000259" key="4">
    <source>
        <dbReference type="SMART" id="SM00635"/>
    </source>
</evidence>
<dbReference type="InterPro" id="IPR006626">
    <property type="entry name" value="PbH1"/>
</dbReference>
<dbReference type="SMART" id="SM00776">
    <property type="entry name" value="NPCBM"/>
    <property type="match status" value="1"/>
</dbReference>
<keyword evidence="3" id="KW-0732">Signal</keyword>
<feature type="compositionally biased region" description="Basic and acidic residues" evidence="1">
    <location>
        <begin position="1736"/>
        <end position="1760"/>
    </location>
</feature>
<dbReference type="Pfam" id="PF08305">
    <property type="entry name" value="NPCBM"/>
    <property type="match status" value="1"/>
</dbReference>
<evidence type="ECO:0000256" key="2">
    <source>
        <dbReference type="SAM" id="Phobius"/>
    </source>
</evidence>
<proteinExistence type="predicted"/>
<dbReference type="InterPro" id="IPR008979">
    <property type="entry name" value="Galactose-bd-like_sf"/>
</dbReference>
<gene>
    <name evidence="6" type="primary">glaA</name>
    <name evidence="6" type="ORF">CNLFYP112_01868</name>
</gene>
<dbReference type="SMART" id="SM00635">
    <property type="entry name" value="BID_2"/>
    <property type="match status" value="2"/>
</dbReference>
<keyword evidence="6" id="KW-0378">Hydrolase</keyword>
<dbReference type="InterPro" id="IPR025883">
    <property type="entry name" value="Cadherin-like_domain"/>
</dbReference>
<evidence type="ECO:0000256" key="3">
    <source>
        <dbReference type="SAM" id="SignalP"/>
    </source>
</evidence>
<reference evidence="6" key="1">
    <citation type="submission" date="2019-11" db="EMBL/GenBank/DDBJ databases">
        <authorList>
            <person name="Feng L."/>
        </authorList>
    </citation>
    <scope>NUCLEOTIDE SEQUENCE</scope>
    <source>
        <strain evidence="6">CnexileLFYP112</strain>
    </source>
</reference>
<keyword evidence="2" id="KW-0812">Transmembrane</keyword>
<dbReference type="SUPFAM" id="SSF49373">
    <property type="entry name" value="Invasin/intimin cell-adhesion fragments"/>
    <property type="match status" value="2"/>
</dbReference>
<dbReference type="SMART" id="SM00710">
    <property type="entry name" value="PbH1"/>
    <property type="match status" value="5"/>
</dbReference>
<dbReference type="SUPFAM" id="SSF49899">
    <property type="entry name" value="Concanavalin A-like lectins/glucanases"/>
    <property type="match status" value="1"/>
</dbReference>
<dbReference type="SUPFAM" id="SSF51126">
    <property type="entry name" value="Pectin lyase-like"/>
    <property type="match status" value="1"/>
</dbReference>
<dbReference type="InterPro" id="IPR039279">
    <property type="entry name" value="QRT3-like"/>
</dbReference>
<feature type="signal peptide" evidence="3">
    <location>
        <begin position="1"/>
        <end position="24"/>
    </location>
</feature>
<keyword evidence="2" id="KW-0472">Membrane</keyword>